<protein>
    <submittedName>
        <fullName evidence="1">Uncharacterized protein</fullName>
    </submittedName>
</protein>
<evidence type="ECO:0000313" key="2">
    <source>
        <dbReference type="Proteomes" id="UP001500979"/>
    </source>
</evidence>
<dbReference type="RefSeq" id="WP_344686097.1">
    <property type="nucleotide sequence ID" value="NZ_BAAAUX010000040.1"/>
</dbReference>
<gene>
    <name evidence="1" type="ORF">GCM10010470_63860</name>
</gene>
<proteinExistence type="predicted"/>
<comment type="caution">
    <text evidence="1">The sequence shown here is derived from an EMBL/GenBank/DDBJ whole genome shotgun (WGS) entry which is preliminary data.</text>
</comment>
<evidence type="ECO:0000313" key="1">
    <source>
        <dbReference type="EMBL" id="GAA2819813.1"/>
    </source>
</evidence>
<keyword evidence="2" id="KW-1185">Reference proteome</keyword>
<dbReference type="Proteomes" id="UP001500979">
    <property type="component" value="Unassembled WGS sequence"/>
</dbReference>
<sequence>MGEFLDELVSVLSPEDKSWLQAQSPEVQESIAKMYEQEVSLPYTTDAASAFFGDPMQHQKNVAAGVMSINKIAYSVGREAESGQGESPTPPVDSEKMDKVLGNLIKALKESKEGRFKMPPVEQMTERQLVVKETLDAWSQNSGGLGEVMAADFAKFTDWDNLSNDDYYGRVLSDLNQVTVKLANRATEVEEKKLLAKINNDAVAMGKGDSSPENSTLGQFKQIIDIFL</sequence>
<reference evidence="1 2" key="1">
    <citation type="journal article" date="2019" name="Int. J. Syst. Evol. Microbiol.">
        <title>The Global Catalogue of Microorganisms (GCM) 10K type strain sequencing project: providing services to taxonomists for standard genome sequencing and annotation.</title>
        <authorList>
            <consortium name="The Broad Institute Genomics Platform"/>
            <consortium name="The Broad Institute Genome Sequencing Center for Infectious Disease"/>
            <person name="Wu L."/>
            <person name="Ma J."/>
        </authorList>
    </citation>
    <scope>NUCLEOTIDE SEQUENCE [LARGE SCALE GENOMIC DNA]</scope>
    <source>
        <strain evidence="1 2">JCM 9383</strain>
    </source>
</reference>
<dbReference type="EMBL" id="BAAAUX010000040">
    <property type="protein sequence ID" value="GAA2819813.1"/>
    <property type="molecule type" value="Genomic_DNA"/>
</dbReference>
<organism evidence="1 2">
    <name type="scientific">Saccharopolyspora taberi</name>
    <dbReference type="NCBI Taxonomy" id="60895"/>
    <lineage>
        <taxon>Bacteria</taxon>
        <taxon>Bacillati</taxon>
        <taxon>Actinomycetota</taxon>
        <taxon>Actinomycetes</taxon>
        <taxon>Pseudonocardiales</taxon>
        <taxon>Pseudonocardiaceae</taxon>
        <taxon>Saccharopolyspora</taxon>
    </lineage>
</organism>
<name>A0ABN3VMU7_9PSEU</name>
<accession>A0ABN3VMU7</accession>